<feature type="transmembrane region" description="Helical" evidence="1">
    <location>
        <begin position="90"/>
        <end position="111"/>
    </location>
</feature>
<evidence type="ECO:0000256" key="1">
    <source>
        <dbReference type="SAM" id="Phobius"/>
    </source>
</evidence>
<feature type="transmembrane region" description="Helical" evidence="1">
    <location>
        <begin position="63"/>
        <end position="83"/>
    </location>
</feature>
<proteinExistence type="predicted"/>
<accession>A0ABS9DEG1</accession>
<keyword evidence="1" id="KW-0472">Membrane</keyword>
<feature type="transmembrane region" description="Helical" evidence="1">
    <location>
        <begin position="33"/>
        <end position="51"/>
    </location>
</feature>
<keyword evidence="1" id="KW-0812">Transmembrane</keyword>
<dbReference type="EMBL" id="JAKGCU010000001">
    <property type="protein sequence ID" value="MCF3937012.1"/>
    <property type="molecule type" value="Genomic_DNA"/>
</dbReference>
<dbReference type="RefSeq" id="WP_235721635.1">
    <property type="nucleotide sequence ID" value="NZ_JAKGCU010000001.1"/>
</dbReference>
<reference evidence="2" key="1">
    <citation type="submission" date="2022-01" db="EMBL/GenBank/DDBJ databases">
        <title>Gordonia xiamenensis sp. nov., isolated from surface seawater in Xiamen.</title>
        <authorList>
            <person name="He Y.F."/>
        </authorList>
    </citation>
    <scope>NUCLEOTIDE SEQUENCE</scope>
    <source>
        <strain evidence="2">GW1C4-4</strain>
    </source>
</reference>
<evidence type="ECO:0000313" key="3">
    <source>
        <dbReference type="Proteomes" id="UP001108089"/>
    </source>
</evidence>
<organism evidence="2 3">
    <name type="scientific">Gordonia tangerina</name>
    <dbReference type="NCBI Taxonomy" id="2911060"/>
    <lineage>
        <taxon>Bacteria</taxon>
        <taxon>Bacillati</taxon>
        <taxon>Actinomycetota</taxon>
        <taxon>Actinomycetes</taxon>
        <taxon>Mycobacteriales</taxon>
        <taxon>Gordoniaceae</taxon>
        <taxon>Gordonia</taxon>
    </lineage>
</organism>
<feature type="transmembrane region" description="Helical" evidence="1">
    <location>
        <begin position="123"/>
        <end position="143"/>
    </location>
</feature>
<evidence type="ECO:0000313" key="2">
    <source>
        <dbReference type="EMBL" id="MCF3937012.1"/>
    </source>
</evidence>
<protein>
    <recommendedName>
        <fullName evidence="4">Transmembrane protein</fullName>
    </recommendedName>
</protein>
<keyword evidence="1" id="KW-1133">Transmembrane helix</keyword>
<sequence>MKDVFADYHRELAGIERRVAREVRPGGPRRRGLWTAVVVAAASSALPLTFRGAGFAGGPDASLLMRADIILVLAVAGLSAAALCTRRWGLAACAFGVGGFTSAFGLFALWSQNTLPEPAPTVSPLYLAGWIATIVGTVLWAAVVTSRPATDRDTTDRNGPASAN</sequence>
<keyword evidence="3" id="KW-1185">Reference proteome</keyword>
<gene>
    <name evidence="2" type="ORF">L1892_01265</name>
</gene>
<comment type="caution">
    <text evidence="2">The sequence shown here is derived from an EMBL/GenBank/DDBJ whole genome shotgun (WGS) entry which is preliminary data.</text>
</comment>
<dbReference type="Proteomes" id="UP001108089">
    <property type="component" value="Unassembled WGS sequence"/>
</dbReference>
<evidence type="ECO:0008006" key="4">
    <source>
        <dbReference type="Google" id="ProtNLM"/>
    </source>
</evidence>
<name>A0ABS9DEG1_9ACTN</name>